<comment type="caution">
    <text evidence="1">The sequence shown here is derived from an EMBL/GenBank/DDBJ whole genome shotgun (WGS) entry which is preliminary data.</text>
</comment>
<protein>
    <submittedName>
        <fullName evidence="1">Uncharacterized protein</fullName>
    </submittedName>
</protein>
<sequence>MRYLTYKEVAAINQYVIERFSPGEQIGIK</sequence>
<evidence type="ECO:0000313" key="1">
    <source>
        <dbReference type="EMBL" id="MBP1970545.1"/>
    </source>
</evidence>
<dbReference type="EMBL" id="JAGGKX010000014">
    <property type="protein sequence ID" value="MBP1970545.1"/>
    <property type="molecule type" value="Genomic_DNA"/>
</dbReference>
<keyword evidence="2" id="KW-1185">Reference proteome</keyword>
<organism evidence="1 2">
    <name type="scientific">Virgibacillus natechei</name>
    <dbReference type="NCBI Taxonomy" id="1216297"/>
    <lineage>
        <taxon>Bacteria</taxon>
        <taxon>Bacillati</taxon>
        <taxon>Bacillota</taxon>
        <taxon>Bacilli</taxon>
        <taxon>Bacillales</taxon>
        <taxon>Bacillaceae</taxon>
        <taxon>Virgibacillus</taxon>
    </lineage>
</organism>
<gene>
    <name evidence="1" type="ORF">J2Z83_002666</name>
</gene>
<name>A0ABS4IHZ7_9BACI</name>
<dbReference type="Proteomes" id="UP001519345">
    <property type="component" value="Unassembled WGS sequence"/>
</dbReference>
<proteinExistence type="predicted"/>
<evidence type="ECO:0000313" key="2">
    <source>
        <dbReference type="Proteomes" id="UP001519345"/>
    </source>
</evidence>
<reference evidence="1 2" key="1">
    <citation type="submission" date="2021-03" db="EMBL/GenBank/DDBJ databases">
        <title>Genomic Encyclopedia of Type Strains, Phase IV (KMG-IV): sequencing the most valuable type-strain genomes for metagenomic binning, comparative biology and taxonomic classification.</title>
        <authorList>
            <person name="Goeker M."/>
        </authorList>
    </citation>
    <scope>NUCLEOTIDE SEQUENCE [LARGE SCALE GENOMIC DNA]</scope>
    <source>
        <strain evidence="1 2">DSM 25609</strain>
    </source>
</reference>
<accession>A0ABS4IHZ7</accession>